<feature type="compositionally biased region" description="Low complexity" evidence="1">
    <location>
        <begin position="363"/>
        <end position="381"/>
    </location>
</feature>
<accession>A0A2A9NFX0</accession>
<dbReference type="AlphaFoldDB" id="A0A2A9NFX0"/>
<dbReference type="Proteomes" id="UP000242287">
    <property type="component" value="Unassembled WGS sequence"/>
</dbReference>
<evidence type="ECO:0000256" key="1">
    <source>
        <dbReference type="SAM" id="MobiDB-lite"/>
    </source>
</evidence>
<dbReference type="PANTHER" id="PTHR28125">
    <property type="entry name" value="MEIOTIC EXPRESSION UP-REGULATED PROTEIN 26"/>
    <property type="match status" value="1"/>
</dbReference>
<feature type="region of interest" description="Disordered" evidence="1">
    <location>
        <begin position="229"/>
        <end position="248"/>
    </location>
</feature>
<dbReference type="EMBL" id="KZ302181">
    <property type="protein sequence ID" value="PFH46543.1"/>
    <property type="molecule type" value="Genomic_DNA"/>
</dbReference>
<dbReference type="InterPro" id="IPR028012">
    <property type="entry name" value="Rua1_C"/>
</dbReference>
<evidence type="ECO:0000259" key="2">
    <source>
        <dbReference type="Pfam" id="PF14616"/>
    </source>
</evidence>
<name>A0A2A9NFX0_9AGAR</name>
<gene>
    <name evidence="3" type="ORF">AMATHDRAFT_69608</name>
</gene>
<reference evidence="3 4" key="1">
    <citation type="submission" date="2014-02" db="EMBL/GenBank/DDBJ databases">
        <title>Transposable element dynamics among asymbiotic and ectomycorrhizal Amanita fungi.</title>
        <authorList>
            <consortium name="DOE Joint Genome Institute"/>
            <person name="Hess J."/>
            <person name="Skrede I."/>
            <person name="Wolfe B."/>
            <person name="LaButti K."/>
            <person name="Ohm R.A."/>
            <person name="Grigoriev I.V."/>
            <person name="Pringle A."/>
        </authorList>
    </citation>
    <scope>NUCLEOTIDE SEQUENCE [LARGE SCALE GENOMIC DNA]</scope>
    <source>
        <strain evidence="3 4">SKay4041</strain>
    </source>
</reference>
<evidence type="ECO:0000313" key="4">
    <source>
        <dbReference type="Proteomes" id="UP000242287"/>
    </source>
</evidence>
<keyword evidence="4" id="KW-1185">Reference proteome</keyword>
<dbReference type="OrthoDB" id="5595379at2759"/>
<protein>
    <recommendedName>
        <fullName evidence="2">Transcription regulator Rua1 C-terminal domain-containing protein</fullName>
    </recommendedName>
</protein>
<feature type="compositionally biased region" description="Polar residues" evidence="1">
    <location>
        <begin position="232"/>
        <end position="248"/>
    </location>
</feature>
<feature type="domain" description="Transcription regulator Rua1 C-terminal" evidence="2">
    <location>
        <begin position="450"/>
        <end position="572"/>
    </location>
</feature>
<feature type="compositionally biased region" description="Basic residues" evidence="1">
    <location>
        <begin position="332"/>
        <end position="341"/>
    </location>
</feature>
<dbReference type="Pfam" id="PF14616">
    <property type="entry name" value="Rua1_C"/>
    <property type="match status" value="1"/>
</dbReference>
<dbReference type="STRING" id="703135.A0A2A9NFX0"/>
<evidence type="ECO:0000313" key="3">
    <source>
        <dbReference type="EMBL" id="PFH46543.1"/>
    </source>
</evidence>
<organism evidence="3 4">
    <name type="scientific">Amanita thiersii Skay4041</name>
    <dbReference type="NCBI Taxonomy" id="703135"/>
    <lineage>
        <taxon>Eukaryota</taxon>
        <taxon>Fungi</taxon>
        <taxon>Dikarya</taxon>
        <taxon>Basidiomycota</taxon>
        <taxon>Agaricomycotina</taxon>
        <taxon>Agaricomycetes</taxon>
        <taxon>Agaricomycetidae</taxon>
        <taxon>Agaricales</taxon>
        <taxon>Pluteineae</taxon>
        <taxon>Amanitaceae</taxon>
        <taxon>Amanita</taxon>
    </lineage>
</organism>
<dbReference type="PANTHER" id="PTHR28125:SF2">
    <property type="entry name" value="MEIOTIC EXPRESSION UP-REGULATED PROTEIN 26"/>
    <property type="match status" value="1"/>
</dbReference>
<feature type="region of interest" description="Disordered" evidence="1">
    <location>
        <begin position="261"/>
        <end position="388"/>
    </location>
</feature>
<feature type="compositionally biased region" description="Low complexity" evidence="1">
    <location>
        <begin position="309"/>
        <end position="329"/>
    </location>
</feature>
<proteinExistence type="predicted"/>
<sequence>MDFLLTPDEFHDATNLTHSTVDMLDPILNRTLFCQPRHVGLDEPDIKCFSFNQDHALAHFSSPRETLPMQDILNRSNYLPVVPSTPTPVFTRIDALDIINSTALPLLNSYATLSKDNDVMLSSGSVPSVFSSNSSQSTTPYIDTHSFSSSTVTLLGSPLLSKSLDAPCIPTTFVQRDSPGAMVRRLSPISQFSESSFALMKDMQDSPFNSIRGFSSPWASPDADLSPIIRASPTSYSSDSSQEISPSRTVNNKALLKSFPVSIDPQGGSTPPRSSRALLGSPFDLSKQPAATKKSDNETSVFDDDSSMASPSMTLSPLTPLASSSPVPAKFASRRRSLFKKRQLDTDTPSPSSLPPRKRRCISRSYSQSTDSDSESQSEPTSDAENAFEVPLEPFYTNRTFHSIEISPDFPLFYRRYPLSSYLQLPGTESPCSLFGVKHPGGTYNPPRTPFDLYTPRFVKGKGTEKVGLCPLCIESPSRGGEGKAVWLAMKFSAFNYHMQYSHGISASTGLPFSPPTEFRVTTRQNPGKKEKTTIRQGYCHKCLKWVPIEGVKDMETKVKEIYWWKHAASCHHDSGAGRDDVYEKDYVYQKLVSLRK</sequence>